<evidence type="ECO:0000256" key="2">
    <source>
        <dbReference type="ARBA" id="ARBA00022801"/>
    </source>
</evidence>
<evidence type="ECO:0000259" key="7">
    <source>
        <dbReference type="PROSITE" id="PS50206"/>
    </source>
</evidence>
<evidence type="ECO:0000256" key="1">
    <source>
        <dbReference type="ARBA" id="ARBA00008601"/>
    </source>
</evidence>
<dbReference type="AlphaFoldDB" id="A0A8D2QQM2"/>
<feature type="compositionally biased region" description="Polar residues" evidence="4">
    <location>
        <begin position="340"/>
        <end position="356"/>
    </location>
</feature>
<dbReference type="PANTHER" id="PTHR10159:SF108">
    <property type="entry name" value="DUAL SPECIFICITY PROTEIN PHOSPHATASE 8"/>
    <property type="match status" value="1"/>
</dbReference>
<dbReference type="GO" id="GO:0008330">
    <property type="term" value="F:protein tyrosine/threonine phosphatase activity"/>
    <property type="evidence" value="ECO:0007669"/>
    <property type="project" value="TreeGrafter"/>
</dbReference>
<dbReference type="SMART" id="SM00450">
    <property type="entry name" value="RHOD"/>
    <property type="match status" value="1"/>
</dbReference>
<organism evidence="8 9">
    <name type="scientific">Zosterops lateralis melanops</name>
    <dbReference type="NCBI Taxonomy" id="1220523"/>
    <lineage>
        <taxon>Eukaryota</taxon>
        <taxon>Metazoa</taxon>
        <taxon>Chordata</taxon>
        <taxon>Craniata</taxon>
        <taxon>Vertebrata</taxon>
        <taxon>Euteleostomi</taxon>
        <taxon>Archelosauria</taxon>
        <taxon>Archosauria</taxon>
        <taxon>Dinosauria</taxon>
        <taxon>Saurischia</taxon>
        <taxon>Theropoda</taxon>
        <taxon>Coelurosauria</taxon>
        <taxon>Aves</taxon>
        <taxon>Neognathae</taxon>
        <taxon>Neoaves</taxon>
        <taxon>Telluraves</taxon>
        <taxon>Australaves</taxon>
        <taxon>Passeriformes</taxon>
        <taxon>Sylvioidea</taxon>
        <taxon>Zosteropidae</taxon>
        <taxon>Zosterops</taxon>
    </lineage>
</organism>
<reference evidence="8" key="1">
    <citation type="submission" date="2025-08" db="UniProtKB">
        <authorList>
            <consortium name="Ensembl"/>
        </authorList>
    </citation>
    <scope>IDENTIFICATION</scope>
</reference>
<dbReference type="InterPro" id="IPR000340">
    <property type="entry name" value="Dual-sp_phosphatase_cat-dom"/>
</dbReference>
<dbReference type="InterPro" id="IPR016130">
    <property type="entry name" value="Tyr_Pase_AS"/>
</dbReference>
<dbReference type="InterPro" id="IPR008343">
    <property type="entry name" value="MKP"/>
</dbReference>
<feature type="domain" description="Tyrosine-protein phosphatase" evidence="5">
    <location>
        <begin position="160"/>
        <end position="284"/>
    </location>
</feature>
<evidence type="ECO:0000313" key="9">
    <source>
        <dbReference type="Proteomes" id="UP000694401"/>
    </source>
</evidence>
<evidence type="ECO:0000313" key="8">
    <source>
        <dbReference type="Ensembl" id="ENSZLMP00000010620.1"/>
    </source>
</evidence>
<dbReference type="GO" id="GO:0017017">
    <property type="term" value="F:MAP kinase tyrosine/serine/threonine phosphatase activity"/>
    <property type="evidence" value="ECO:0007669"/>
    <property type="project" value="InterPro"/>
</dbReference>
<dbReference type="GO" id="GO:0005737">
    <property type="term" value="C:cytoplasm"/>
    <property type="evidence" value="ECO:0007669"/>
    <property type="project" value="TreeGrafter"/>
</dbReference>
<keyword evidence="9" id="KW-1185">Reference proteome</keyword>
<name>A0A8D2QQM2_ZOSLA</name>
<dbReference type="PROSITE" id="PS50054">
    <property type="entry name" value="TYR_PHOSPHATASE_DUAL"/>
    <property type="match status" value="1"/>
</dbReference>
<feature type="domain" description="Rhodanese" evidence="7">
    <location>
        <begin position="23"/>
        <end position="138"/>
    </location>
</feature>
<dbReference type="GO" id="GO:0033550">
    <property type="term" value="F:MAP kinase tyrosine phosphatase activity"/>
    <property type="evidence" value="ECO:0007669"/>
    <property type="project" value="TreeGrafter"/>
</dbReference>
<reference evidence="8" key="2">
    <citation type="submission" date="2025-09" db="UniProtKB">
        <authorList>
            <consortium name="Ensembl"/>
        </authorList>
    </citation>
    <scope>IDENTIFICATION</scope>
</reference>
<dbReference type="Gene3D" id="3.90.190.10">
    <property type="entry name" value="Protein tyrosine phosphatase superfamily"/>
    <property type="match status" value="2"/>
</dbReference>
<dbReference type="SUPFAM" id="SSF52799">
    <property type="entry name" value="(Phosphotyrosine protein) phosphatases II"/>
    <property type="match status" value="1"/>
</dbReference>
<dbReference type="SUPFAM" id="SSF52821">
    <property type="entry name" value="Rhodanese/Cell cycle control phosphatase"/>
    <property type="match status" value="1"/>
</dbReference>
<protein>
    <submittedName>
        <fullName evidence="8">Dual specificity phosphatase 8</fullName>
    </submittedName>
</protein>
<dbReference type="InterPro" id="IPR029021">
    <property type="entry name" value="Prot-tyrosine_phosphatase-like"/>
</dbReference>
<dbReference type="Pfam" id="PF00581">
    <property type="entry name" value="Rhodanese"/>
    <property type="match status" value="1"/>
</dbReference>
<feature type="domain" description="Tyrosine specific protein phosphatases" evidence="6">
    <location>
        <begin position="224"/>
        <end position="265"/>
    </location>
</feature>
<dbReference type="GO" id="GO:0043409">
    <property type="term" value="P:negative regulation of MAPK cascade"/>
    <property type="evidence" value="ECO:0007669"/>
    <property type="project" value="TreeGrafter"/>
</dbReference>
<dbReference type="SMART" id="SM00195">
    <property type="entry name" value="DSPc"/>
    <property type="match status" value="1"/>
</dbReference>
<dbReference type="PANTHER" id="PTHR10159">
    <property type="entry name" value="DUAL SPECIFICITY PROTEIN PHOSPHATASE"/>
    <property type="match status" value="1"/>
</dbReference>
<sequence>MAHQGWPAWQKVSVCLASLLRNGAEGTLVIDSRSFVEYNSWHVLSSVNICCSKLVKRRLQQDKVSITELIQPASKMKVEAEDHQDVVVYDQSTRDVTGLAADSFLSILLGKLDSCFHSVSILTGGFATFSSCFPGLCEGKPAAILPMSISQPCLPVANVGPTRILPHLYLGSQKDVLNKDLMTQNGISYVLNASNSCPKPDFICDSHFMRIPLFLWLQTLQFSVIVHCLAGISRSATIAIAYIMKTMGMSSDDAYRFVKDRRPSISPNFNFLGQLLEYERSLKLLKALKSKGDWGEGDAQQDPAEVAESSRQPPTPTSEKAEDVPRSSGPASPTGDPERQSGTPKVLSPTTLQQGLNGLHLSSERIQDTNRLKRSFSLDIKSAYSPAAASSSHLGLCFSLSPSRPLPPFQPSSHPRHCPHPGHHPVPAIPPLLPSPPFGCPSLLDMERWESREVDGRLQDVTSMGEAAWGRHWKLPQQRVGWEADGSWDSLLGGVLPACPSPSAPPHLSYLAWEVWAPLSPWGPCFFWLPTSFVSHLRNSGGVCLQVPGLPRSCCPPGRLPSIQRMITCPDMKLCKHMEGHKRFIFRDGWLLPPIWWEAKLLPPNPNVRIAEKLLSEAGGTDLPPLQSTSLPAAVFAFSLVSH</sequence>
<dbReference type="Gene3D" id="3.40.250.10">
    <property type="entry name" value="Rhodanese-like domain"/>
    <property type="match status" value="1"/>
</dbReference>
<dbReference type="InterPro" id="IPR000387">
    <property type="entry name" value="Tyr_Pase_dom"/>
</dbReference>
<dbReference type="Pfam" id="PF00782">
    <property type="entry name" value="DSPc"/>
    <property type="match status" value="1"/>
</dbReference>
<evidence type="ECO:0000259" key="5">
    <source>
        <dbReference type="PROSITE" id="PS50054"/>
    </source>
</evidence>
<proteinExistence type="inferred from homology"/>
<dbReference type="PROSITE" id="PS00383">
    <property type="entry name" value="TYR_PHOSPHATASE_1"/>
    <property type="match status" value="1"/>
</dbReference>
<evidence type="ECO:0000256" key="4">
    <source>
        <dbReference type="SAM" id="MobiDB-lite"/>
    </source>
</evidence>
<dbReference type="CDD" id="cd01446">
    <property type="entry name" value="DSP_MapKP"/>
    <property type="match status" value="1"/>
</dbReference>
<comment type="similarity">
    <text evidence="1">Belongs to the protein-tyrosine phosphatase family. Non-receptor class dual specificity subfamily.</text>
</comment>
<dbReference type="Proteomes" id="UP000694401">
    <property type="component" value="Unassembled WGS sequence"/>
</dbReference>
<dbReference type="InterPro" id="IPR001763">
    <property type="entry name" value="Rhodanese-like_dom"/>
</dbReference>
<keyword evidence="3" id="KW-0904">Protein phosphatase</keyword>
<dbReference type="InterPro" id="IPR020422">
    <property type="entry name" value="TYR_PHOSPHATASE_DUAL_dom"/>
</dbReference>
<dbReference type="PRINTS" id="PR01764">
    <property type="entry name" value="MAPKPHPHTASE"/>
</dbReference>
<dbReference type="PROSITE" id="PS50206">
    <property type="entry name" value="RHODANESE_3"/>
    <property type="match status" value="1"/>
</dbReference>
<dbReference type="Ensembl" id="ENSZLMT00000010915.1">
    <property type="protein sequence ID" value="ENSZLMP00000010620.1"/>
    <property type="gene ID" value="ENSZLMG00000007406.1"/>
</dbReference>
<evidence type="ECO:0000259" key="6">
    <source>
        <dbReference type="PROSITE" id="PS50056"/>
    </source>
</evidence>
<feature type="region of interest" description="Disordered" evidence="4">
    <location>
        <begin position="293"/>
        <end position="365"/>
    </location>
</feature>
<dbReference type="PROSITE" id="PS50056">
    <property type="entry name" value="TYR_PHOSPHATASE_2"/>
    <property type="match status" value="1"/>
</dbReference>
<keyword evidence="2" id="KW-0378">Hydrolase</keyword>
<dbReference type="FunFam" id="3.40.250.10:FF:000020">
    <property type="entry name" value="Dual specificity protein phosphatase 8"/>
    <property type="match status" value="1"/>
</dbReference>
<dbReference type="InterPro" id="IPR036873">
    <property type="entry name" value="Rhodanese-like_dom_sf"/>
</dbReference>
<evidence type="ECO:0000256" key="3">
    <source>
        <dbReference type="ARBA" id="ARBA00022912"/>
    </source>
</evidence>
<accession>A0A8D2QQM2</accession>